<reference evidence="3 4" key="3">
    <citation type="journal article" name="Genome Announc.">
        <title>Improved Draft Genome Sequence of Clostridium pasteurianum Strain ATCC 6013 (DSM 525) Using a Hybrid Next-Generation Sequencing Approach.</title>
        <authorList>
            <person name="Pyne M.E."/>
            <person name="Utturkar S."/>
            <person name="Brown S.D."/>
            <person name="Moo-Young M."/>
            <person name="Chung D.A."/>
            <person name="Chou C.P."/>
        </authorList>
    </citation>
    <scope>NUCLEOTIDE SEQUENCE [LARGE SCALE GENOMIC DNA]</scope>
    <source>
        <strain evidence="3 4">ATCC 6013</strain>
    </source>
</reference>
<reference evidence="2 5" key="1">
    <citation type="journal article" date="2015" name="Genome Announc.">
        <title>Complete Genome Sequence of the Nitrogen-Fixing and Solvent-Producing Clostridium pasteurianum DSM 525.</title>
        <authorList>
            <person name="Poehlein A."/>
            <person name="Grosse-Honebrink A."/>
            <person name="Zhang Y."/>
            <person name="Minton N.P."/>
            <person name="Daniel R."/>
        </authorList>
    </citation>
    <scope>NUCLEOTIDE SEQUENCE [LARGE SCALE GENOMIC DNA]</scope>
    <source>
        <strain evidence="2">DSM 525</strain>
        <strain evidence="5">DSM 525 / ATCC 6013</strain>
    </source>
</reference>
<dbReference type="RefSeq" id="WP_236900399.1">
    <property type="nucleotide sequence ID" value="NZ_ANZB01000004.1"/>
</dbReference>
<gene>
    <name evidence="2" type="ORF">CLPA_c18850</name>
    <name evidence="3" type="ORF">CP6013_01295</name>
</gene>
<dbReference type="EMBL" id="CP009268">
    <property type="protein sequence ID" value="AJA51943.1"/>
    <property type="molecule type" value="Genomic_DNA"/>
</dbReference>
<dbReference type="KEGG" id="cpat:CLPA_c18850"/>
<sequence length="133" mass="16276">MIYTLIIGLIIIMMSSYVFMLEIKKKTYILSLKNNITEKSYNRETTEYLFSEMNKYVLSQNIDINRYELYKLFSSNPNKNKIGNEDYFIYYDLITDNFVVKQNYRNRQIKRDIYTYDFVDGKINYMYSYSKYN</sequence>
<dbReference type="Proteomes" id="UP000028042">
    <property type="component" value="Unassembled WGS sequence"/>
</dbReference>
<evidence type="ECO:0000313" key="5">
    <source>
        <dbReference type="Proteomes" id="UP000030905"/>
    </source>
</evidence>
<feature type="transmembrane region" description="Helical" evidence="1">
    <location>
        <begin position="6"/>
        <end position="23"/>
    </location>
</feature>
<organism evidence="2 5">
    <name type="scientific">Clostridium pasteurianum DSM 525 = ATCC 6013</name>
    <dbReference type="NCBI Taxonomy" id="1262449"/>
    <lineage>
        <taxon>Bacteria</taxon>
        <taxon>Bacillati</taxon>
        <taxon>Bacillota</taxon>
        <taxon>Clostridia</taxon>
        <taxon>Eubacteriales</taxon>
        <taxon>Clostridiaceae</taxon>
        <taxon>Clostridium</taxon>
    </lineage>
</organism>
<protein>
    <submittedName>
        <fullName evidence="2">Uncharacterized protein</fullName>
    </submittedName>
</protein>
<dbReference type="GeneID" id="93074043"/>
<dbReference type="PATRIC" id="fig|1262449.7.peg.1895"/>
<accession>A0A0H3J9T2</accession>
<evidence type="ECO:0000256" key="1">
    <source>
        <dbReference type="SAM" id="Phobius"/>
    </source>
</evidence>
<dbReference type="AlphaFoldDB" id="A0A0H3J9T2"/>
<name>A0A0H3J9T2_CLOPA</name>
<keyword evidence="1" id="KW-0472">Membrane</keyword>
<evidence type="ECO:0000313" key="3">
    <source>
        <dbReference type="EMBL" id="KRU12048.1"/>
    </source>
</evidence>
<dbReference type="EMBL" id="JPGY02000001">
    <property type="protein sequence ID" value="KRU12048.1"/>
    <property type="molecule type" value="Genomic_DNA"/>
</dbReference>
<proteinExistence type="predicted"/>
<keyword evidence="1" id="KW-1133">Transmembrane helix</keyword>
<keyword evidence="1" id="KW-0812">Transmembrane</keyword>
<evidence type="ECO:0000313" key="4">
    <source>
        <dbReference type="Proteomes" id="UP000028042"/>
    </source>
</evidence>
<dbReference type="Proteomes" id="UP000030905">
    <property type="component" value="Chromosome"/>
</dbReference>
<evidence type="ECO:0000313" key="2">
    <source>
        <dbReference type="EMBL" id="AJA51943.1"/>
    </source>
</evidence>
<dbReference type="KEGG" id="cpae:CPAST_c18850"/>
<keyword evidence="5" id="KW-1185">Reference proteome</keyword>
<reference evidence="3" key="2">
    <citation type="submission" date="2015-10" db="EMBL/GenBank/DDBJ databases">
        <title>Improved Draft Genome Sequence of Clostridium pasteurianum Strain ATCC 6013 (DSM 525) Using a Hybrid Next-Generation Sequencing Approach.</title>
        <authorList>
            <person name="Pyne M.E."/>
            <person name="Utturkar S.M."/>
            <person name="Brown S.D."/>
            <person name="Moo-Young M."/>
            <person name="Chung D.A."/>
            <person name="Chou P.C."/>
        </authorList>
    </citation>
    <scope>NUCLEOTIDE SEQUENCE</scope>
    <source>
        <strain evidence="3">ATCC 6013</strain>
    </source>
</reference>
<dbReference type="eggNOG" id="ENOG5032798">
    <property type="taxonomic scope" value="Bacteria"/>
</dbReference>